<evidence type="ECO:0000256" key="2">
    <source>
        <dbReference type="RuleBase" id="RU366034"/>
    </source>
</evidence>
<keyword evidence="2" id="KW-0460">Magnesium</keyword>
<comment type="cofactor">
    <cofactor evidence="2">
        <name>Mg(2+)</name>
        <dbReference type="ChEBI" id="CHEBI:18420"/>
    </cofactor>
</comment>
<keyword evidence="1 2" id="KW-0456">Lyase</keyword>
<dbReference type="PANTHER" id="PTHR35201">
    <property type="entry name" value="TERPENE SYNTHASE"/>
    <property type="match status" value="1"/>
</dbReference>
<dbReference type="PANTHER" id="PTHR35201:SF4">
    <property type="entry name" value="BETA-PINACENE SYNTHASE-RELATED"/>
    <property type="match status" value="1"/>
</dbReference>
<reference evidence="4" key="1">
    <citation type="journal article" date="2019" name="Int. J. Syst. Evol. Microbiol.">
        <title>The Global Catalogue of Microorganisms (GCM) 10K type strain sequencing project: providing services to taxonomists for standard genome sequencing and annotation.</title>
        <authorList>
            <consortium name="The Broad Institute Genomics Platform"/>
            <consortium name="The Broad Institute Genome Sequencing Center for Infectious Disease"/>
            <person name="Wu L."/>
            <person name="Ma J."/>
        </authorList>
    </citation>
    <scope>NUCLEOTIDE SEQUENCE [LARGE SCALE GENOMIC DNA]</scope>
    <source>
        <strain evidence="4">CGMCC 4.7367</strain>
    </source>
</reference>
<name>A0ABQ3MWG8_9PSEU</name>
<keyword evidence="2" id="KW-0479">Metal-binding</keyword>
<dbReference type="EMBL" id="BNAR01000016">
    <property type="protein sequence ID" value="GHH56616.1"/>
    <property type="molecule type" value="Genomic_DNA"/>
</dbReference>
<organism evidence="3 4">
    <name type="scientific">Lentzea cavernae</name>
    <dbReference type="NCBI Taxonomy" id="2020703"/>
    <lineage>
        <taxon>Bacteria</taxon>
        <taxon>Bacillati</taxon>
        <taxon>Actinomycetota</taxon>
        <taxon>Actinomycetes</taxon>
        <taxon>Pseudonocardiales</taxon>
        <taxon>Pseudonocardiaceae</taxon>
        <taxon>Lentzea</taxon>
    </lineage>
</organism>
<dbReference type="EC" id="4.2.3.-" evidence="2"/>
<dbReference type="Gene3D" id="1.10.600.10">
    <property type="entry name" value="Farnesyl Diphosphate Synthase"/>
    <property type="match status" value="1"/>
</dbReference>
<evidence type="ECO:0000313" key="3">
    <source>
        <dbReference type="EMBL" id="GHH56616.1"/>
    </source>
</evidence>
<dbReference type="RefSeq" id="WP_191304136.1">
    <property type="nucleotide sequence ID" value="NZ_BNAR01000016.1"/>
</dbReference>
<dbReference type="InterPro" id="IPR008949">
    <property type="entry name" value="Isoprenoid_synthase_dom_sf"/>
</dbReference>
<dbReference type="SFLD" id="SFLDG01020">
    <property type="entry name" value="Terpene_Cyclase_Like_2"/>
    <property type="match status" value="1"/>
</dbReference>
<evidence type="ECO:0000256" key="1">
    <source>
        <dbReference type="ARBA" id="ARBA00023239"/>
    </source>
</evidence>
<protein>
    <recommendedName>
        <fullName evidence="2">Terpene synthase</fullName>
        <ecNumber evidence="2">4.2.3.-</ecNumber>
    </recommendedName>
</protein>
<keyword evidence="4" id="KW-1185">Reference proteome</keyword>
<dbReference type="Proteomes" id="UP000605568">
    <property type="component" value="Unassembled WGS sequence"/>
</dbReference>
<accession>A0ABQ3MWG8</accession>
<dbReference type="Pfam" id="PF19086">
    <property type="entry name" value="Terpene_syn_C_2"/>
    <property type="match status" value="1"/>
</dbReference>
<dbReference type="SUPFAM" id="SSF48576">
    <property type="entry name" value="Terpenoid synthases"/>
    <property type="match status" value="1"/>
</dbReference>
<evidence type="ECO:0000313" key="4">
    <source>
        <dbReference type="Proteomes" id="UP000605568"/>
    </source>
</evidence>
<dbReference type="SFLD" id="SFLDS00005">
    <property type="entry name" value="Isoprenoid_Synthase_Type_I"/>
    <property type="match status" value="1"/>
</dbReference>
<dbReference type="InterPro" id="IPR034686">
    <property type="entry name" value="Terpene_cyclase-like_2"/>
</dbReference>
<gene>
    <name evidence="3" type="primary">cyc1</name>
    <name evidence="3" type="ORF">GCM10017774_74980</name>
</gene>
<comment type="similarity">
    <text evidence="2">Belongs to the terpene synthase family.</text>
</comment>
<sequence length="346" mass="38516">MTLMSSYGTELLLSPPPGHPLLDFRPEISPLADVIERSILEWADEFDLLDDERARRKLAGTHLGELVARAYPRIEPGGVRAVAGWFTWAFVIDDCYDHPVGGHAEALERLLRVLTPDGREAPDVRTRLDAVLARVWAELARDRSPLWRMRFTQHMAHFVAAFKYESLNRAQHHTPDLLGYTQLRRASGGITPSLDLLEVANGEEVPALLHETEQLRTMFDRASDVVVWVNDIVSLPKELANGETTNGVLVLAKARGLDPRGAVTAAYDLVARQVGEFLAAERDLDRLTRGWLGLERTELDALASFVAGMRSWMRANLDWSNGCARYLVPDGVRLTTDTGLAAPQPL</sequence>
<proteinExistence type="inferred from homology"/>
<comment type="caution">
    <text evidence="3">The sequence shown here is derived from an EMBL/GenBank/DDBJ whole genome shotgun (WGS) entry which is preliminary data.</text>
</comment>